<proteinExistence type="predicted"/>
<reference evidence="2 3" key="1">
    <citation type="submission" date="2018-11" db="EMBL/GenBank/DDBJ databases">
        <authorList>
            <consortium name="Pathogen Informatics"/>
        </authorList>
    </citation>
    <scope>NUCLEOTIDE SEQUENCE [LARGE SCALE GENOMIC DNA]</scope>
</reference>
<sequence>MNCGRRREAAMRRFRFRRVRHIKNGTQIEERLDDNDYDDDEEEKQLLKKIIDPKRLAFSSLVRVREDEEETRAQKQVDHWRNGITAQPDVVSEPHEDVLVCVRTVLVFGMFVLTCVCLGVLIYSCIRRRRCKALTTARSSLAF</sequence>
<feature type="transmembrane region" description="Helical" evidence="1">
    <location>
        <begin position="105"/>
        <end position="126"/>
    </location>
</feature>
<dbReference type="EMBL" id="UYYB01004014">
    <property type="protein sequence ID" value="VDM66897.1"/>
    <property type="molecule type" value="Genomic_DNA"/>
</dbReference>
<evidence type="ECO:0000256" key="1">
    <source>
        <dbReference type="SAM" id="Phobius"/>
    </source>
</evidence>
<organism evidence="2 3">
    <name type="scientific">Strongylus vulgaris</name>
    <name type="common">Blood worm</name>
    <dbReference type="NCBI Taxonomy" id="40348"/>
    <lineage>
        <taxon>Eukaryota</taxon>
        <taxon>Metazoa</taxon>
        <taxon>Ecdysozoa</taxon>
        <taxon>Nematoda</taxon>
        <taxon>Chromadorea</taxon>
        <taxon>Rhabditida</taxon>
        <taxon>Rhabditina</taxon>
        <taxon>Rhabditomorpha</taxon>
        <taxon>Strongyloidea</taxon>
        <taxon>Strongylidae</taxon>
        <taxon>Strongylus</taxon>
    </lineage>
</organism>
<evidence type="ECO:0000313" key="2">
    <source>
        <dbReference type="EMBL" id="VDM66897.1"/>
    </source>
</evidence>
<dbReference type="OrthoDB" id="283575at2759"/>
<gene>
    <name evidence="2" type="ORF">SVUK_LOCUS1895</name>
</gene>
<evidence type="ECO:0000313" key="3">
    <source>
        <dbReference type="Proteomes" id="UP000270094"/>
    </source>
</evidence>
<keyword evidence="1" id="KW-0812">Transmembrane</keyword>
<name>A0A3P7IR90_STRVU</name>
<keyword evidence="1" id="KW-0472">Membrane</keyword>
<dbReference type="Proteomes" id="UP000270094">
    <property type="component" value="Unassembled WGS sequence"/>
</dbReference>
<accession>A0A3P7IR90</accession>
<keyword evidence="3" id="KW-1185">Reference proteome</keyword>
<keyword evidence="1" id="KW-1133">Transmembrane helix</keyword>
<protein>
    <submittedName>
        <fullName evidence="2">Uncharacterized protein</fullName>
    </submittedName>
</protein>
<dbReference type="AlphaFoldDB" id="A0A3P7IR90"/>